<evidence type="ECO:0000256" key="9">
    <source>
        <dbReference type="ARBA" id="ARBA00022801"/>
    </source>
</evidence>
<comment type="caution">
    <text evidence="14">The sequence shown here is derived from an EMBL/GenBank/DDBJ whole genome shotgun (WGS) entry which is preliminary data.</text>
</comment>
<evidence type="ECO:0000256" key="11">
    <source>
        <dbReference type="ARBA" id="ARBA00030126"/>
    </source>
</evidence>
<dbReference type="EMBL" id="CARXXK010000001">
    <property type="protein sequence ID" value="CAI6348592.1"/>
    <property type="molecule type" value="Genomic_DNA"/>
</dbReference>
<evidence type="ECO:0000256" key="4">
    <source>
        <dbReference type="ARBA" id="ARBA00006958"/>
    </source>
</evidence>
<organism evidence="14 15">
    <name type="scientific">Macrosiphum euphorbiae</name>
    <name type="common">potato aphid</name>
    <dbReference type="NCBI Taxonomy" id="13131"/>
    <lineage>
        <taxon>Eukaryota</taxon>
        <taxon>Metazoa</taxon>
        <taxon>Ecdysozoa</taxon>
        <taxon>Arthropoda</taxon>
        <taxon>Hexapoda</taxon>
        <taxon>Insecta</taxon>
        <taxon>Pterygota</taxon>
        <taxon>Neoptera</taxon>
        <taxon>Paraneoptera</taxon>
        <taxon>Hemiptera</taxon>
        <taxon>Sternorrhyncha</taxon>
        <taxon>Aphidomorpha</taxon>
        <taxon>Aphidoidea</taxon>
        <taxon>Aphididae</taxon>
        <taxon>Macrosiphini</taxon>
        <taxon>Macrosiphum</taxon>
    </lineage>
</organism>
<dbReference type="GO" id="GO:0046872">
    <property type="term" value="F:metal ion binding"/>
    <property type="evidence" value="ECO:0007669"/>
    <property type="project" value="UniProtKB-KW"/>
</dbReference>
<evidence type="ECO:0000256" key="6">
    <source>
        <dbReference type="ARBA" id="ARBA00022490"/>
    </source>
</evidence>
<evidence type="ECO:0000256" key="10">
    <source>
        <dbReference type="ARBA" id="ARBA00023242"/>
    </source>
</evidence>
<gene>
    <name evidence="14" type="ORF">MEUPH1_LOCUS5252</name>
</gene>
<dbReference type="PANTHER" id="PTHR22930:SF289">
    <property type="entry name" value="DDE TNP4 DOMAIN-CONTAINING PROTEIN-RELATED"/>
    <property type="match status" value="1"/>
</dbReference>
<name>A0AAV0VZD5_9HEMI</name>
<evidence type="ECO:0000256" key="2">
    <source>
        <dbReference type="ARBA" id="ARBA00004123"/>
    </source>
</evidence>
<dbReference type="InterPro" id="IPR026103">
    <property type="entry name" value="HARBI1_animal"/>
</dbReference>
<dbReference type="PANTHER" id="PTHR22930">
    <property type="match status" value="1"/>
</dbReference>
<dbReference type="GO" id="GO:0016787">
    <property type="term" value="F:hydrolase activity"/>
    <property type="evidence" value="ECO:0007669"/>
    <property type="project" value="UniProtKB-KW"/>
</dbReference>
<comment type="similarity">
    <text evidence="4">Belongs to the HARBI1 family.</text>
</comment>
<dbReference type="Proteomes" id="UP001160148">
    <property type="component" value="Unassembled WGS sequence"/>
</dbReference>
<keyword evidence="10" id="KW-0539">Nucleus</keyword>
<dbReference type="PRINTS" id="PR02086">
    <property type="entry name" value="PUTNUCHARBI1"/>
</dbReference>
<evidence type="ECO:0000256" key="12">
    <source>
        <dbReference type="ARBA" id="ARBA00045850"/>
    </source>
</evidence>
<keyword evidence="8" id="KW-0479">Metal-binding</keyword>
<dbReference type="GO" id="GO:0005634">
    <property type="term" value="C:nucleus"/>
    <property type="evidence" value="ECO:0007669"/>
    <property type="project" value="UniProtKB-SubCell"/>
</dbReference>
<accession>A0AAV0VZD5</accession>
<sequence length="373" mass="42774">MALAYLSSSSSSDSSTDEEIEFLGNMNQYFNKPRRPYLLSIRIDHLFKWDEHDFFARFRLSKNTFKIVLEMVQQRVTTVTQRNRAVTAEQQLLLTLRFYASDSFLINVGELFGIHYSTASNIIKKMNIALASLRPRFINMPSNANEISDLQTRFHLKAKFPRCIGAIDCTHVKISSPGGDNAENYRNRKNFFSINVQTISDDQLMIRDIVARWPGSSHDSTIFFNSSIYRRLEANEFGNGLIVGDGGYAVKNYLLTPLLNPLTRAENLYQESQIRTRNVVERSYGVWKRRFPVLSLGIRLDLSKVEAIIVATAVLHNIAILQKEKIPVTTNEIQEQINLVNSVNNNVTNDNIRNNANDRTRKNLINRHFGEMC</sequence>
<evidence type="ECO:0000259" key="13">
    <source>
        <dbReference type="Pfam" id="PF13359"/>
    </source>
</evidence>
<dbReference type="GO" id="GO:0004518">
    <property type="term" value="F:nuclease activity"/>
    <property type="evidence" value="ECO:0007669"/>
    <property type="project" value="UniProtKB-KW"/>
</dbReference>
<comment type="function">
    <text evidence="12">Transposase-derived protein that may have nuclease activity. Does not have transposase activity.</text>
</comment>
<comment type="subcellular location">
    <subcellularLocation>
        <location evidence="3">Cytoplasm</location>
    </subcellularLocation>
    <subcellularLocation>
        <location evidence="2">Nucleus</location>
    </subcellularLocation>
</comment>
<keyword evidence="6" id="KW-0963">Cytoplasm</keyword>
<reference evidence="14 15" key="1">
    <citation type="submission" date="2023-01" db="EMBL/GenBank/DDBJ databases">
        <authorList>
            <person name="Whitehead M."/>
        </authorList>
    </citation>
    <scope>NUCLEOTIDE SEQUENCE [LARGE SCALE GENOMIC DNA]</scope>
</reference>
<evidence type="ECO:0000256" key="7">
    <source>
        <dbReference type="ARBA" id="ARBA00022722"/>
    </source>
</evidence>
<evidence type="ECO:0000256" key="5">
    <source>
        <dbReference type="ARBA" id="ARBA00015519"/>
    </source>
</evidence>
<evidence type="ECO:0000256" key="1">
    <source>
        <dbReference type="ARBA" id="ARBA00001968"/>
    </source>
</evidence>
<dbReference type="GO" id="GO:0005737">
    <property type="term" value="C:cytoplasm"/>
    <property type="evidence" value="ECO:0007669"/>
    <property type="project" value="UniProtKB-SubCell"/>
</dbReference>
<feature type="domain" description="DDE Tnp4" evidence="13">
    <location>
        <begin position="167"/>
        <end position="317"/>
    </location>
</feature>
<dbReference type="InterPro" id="IPR027806">
    <property type="entry name" value="HARBI1_dom"/>
</dbReference>
<keyword evidence="9" id="KW-0378">Hydrolase</keyword>
<dbReference type="Pfam" id="PF13359">
    <property type="entry name" value="DDE_Tnp_4"/>
    <property type="match status" value="1"/>
</dbReference>
<keyword evidence="7" id="KW-0540">Nuclease</keyword>
<dbReference type="AlphaFoldDB" id="A0AAV0VZD5"/>
<evidence type="ECO:0000256" key="8">
    <source>
        <dbReference type="ARBA" id="ARBA00022723"/>
    </source>
</evidence>
<evidence type="ECO:0000256" key="3">
    <source>
        <dbReference type="ARBA" id="ARBA00004496"/>
    </source>
</evidence>
<proteinExistence type="inferred from homology"/>
<protein>
    <recommendedName>
        <fullName evidence="5">Putative nuclease HARBI1</fullName>
    </recommendedName>
    <alternativeName>
        <fullName evidence="11">Harbinger transposase-derived nuclease</fullName>
    </alternativeName>
</protein>
<dbReference type="InterPro" id="IPR045249">
    <property type="entry name" value="HARBI1-like"/>
</dbReference>
<evidence type="ECO:0000313" key="15">
    <source>
        <dbReference type="Proteomes" id="UP001160148"/>
    </source>
</evidence>
<keyword evidence="15" id="KW-1185">Reference proteome</keyword>
<evidence type="ECO:0000313" key="14">
    <source>
        <dbReference type="EMBL" id="CAI6348592.1"/>
    </source>
</evidence>
<comment type="cofactor">
    <cofactor evidence="1">
        <name>a divalent metal cation</name>
        <dbReference type="ChEBI" id="CHEBI:60240"/>
    </cofactor>
</comment>